<reference evidence="4 5" key="1">
    <citation type="submission" date="2019-02" db="EMBL/GenBank/DDBJ databases">
        <title>Deep-cultivation of Planctomycetes and their phenomic and genomic characterization uncovers novel biology.</title>
        <authorList>
            <person name="Wiegand S."/>
            <person name="Jogler M."/>
            <person name="Boedeker C."/>
            <person name="Pinto D."/>
            <person name="Vollmers J."/>
            <person name="Rivas-Marin E."/>
            <person name="Kohn T."/>
            <person name="Peeters S.H."/>
            <person name="Heuer A."/>
            <person name="Rast P."/>
            <person name="Oberbeckmann S."/>
            <person name="Bunk B."/>
            <person name="Jeske O."/>
            <person name="Meyerdierks A."/>
            <person name="Storesund J.E."/>
            <person name="Kallscheuer N."/>
            <person name="Luecker S."/>
            <person name="Lage O.M."/>
            <person name="Pohl T."/>
            <person name="Merkel B.J."/>
            <person name="Hornburger P."/>
            <person name="Mueller R.-W."/>
            <person name="Bruemmer F."/>
            <person name="Labrenz M."/>
            <person name="Spormann A.M."/>
            <person name="Op den Camp H."/>
            <person name="Overmann J."/>
            <person name="Amann R."/>
            <person name="Jetten M.S.M."/>
            <person name="Mascher T."/>
            <person name="Medema M.H."/>
            <person name="Devos D.P."/>
            <person name="Kaster A.-K."/>
            <person name="Ovreas L."/>
            <person name="Rohde M."/>
            <person name="Galperin M.Y."/>
            <person name="Jogler C."/>
        </authorList>
    </citation>
    <scope>NUCLEOTIDE SEQUENCE [LARGE SCALE GENOMIC DNA]</scope>
    <source>
        <strain evidence="4 5">K22_7</strain>
    </source>
</reference>
<dbReference type="RefSeq" id="WP_145172359.1">
    <property type="nucleotide sequence ID" value="NZ_CP036525.1"/>
</dbReference>
<dbReference type="InterPro" id="IPR050739">
    <property type="entry name" value="MFP"/>
</dbReference>
<dbReference type="OrthoDB" id="286173at2"/>
<organism evidence="4 5">
    <name type="scientific">Rubripirellula lacrimiformis</name>
    <dbReference type="NCBI Taxonomy" id="1930273"/>
    <lineage>
        <taxon>Bacteria</taxon>
        <taxon>Pseudomonadati</taxon>
        <taxon>Planctomycetota</taxon>
        <taxon>Planctomycetia</taxon>
        <taxon>Pirellulales</taxon>
        <taxon>Pirellulaceae</taxon>
        <taxon>Rubripirellula</taxon>
    </lineage>
</organism>
<accession>A0A517NFS4</accession>
<dbReference type="Proteomes" id="UP000318538">
    <property type="component" value="Chromosome"/>
</dbReference>
<feature type="coiled-coil region" evidence="1">
    <location>
        <begin position="110"/>
        <end position="151"/>
    </location>
</feature>
<name>A0A517NFS4_9BACT</name>
<dbReference type="AlphaFoldDB" id="A0A517NFS4"/>
<gene>
    <name evidence="4" type="primary">yiaV_2</name>
    <name evidence="4" type="ORF">K227x_43840</name>
</gene>
<keyword evidence="5" id="KW-1185">Reference proteome</keyword>
<dbReference type="PANTHER" id="PTHR30386:SF18">
    <property type="entry name" value="INNER MEMBRANE PROTEIN YIAV-RELATED"/>
    <property type="match status" value="1"/>
</dbReference>
<evidence type="ECO:0000259" key="3">
    <source>
        <dbReference type="Pfam" id="PF25917"/>
    </source>
</evidence>
<dbReference type="KEGG" id="rlc:K227x_43840"/>
<dbReference type="EMBL" id="CP036525">
    <property type="protein sequence ID" value="QDT05977.1"/>
    <property type="molecule type" value="Genomic_DNA"/>
</dbReference>
<keyword evidence="2" id="KW-0812">Transmembrane</keyword>
<dbReference type="Gene3D" id="1.10.287.470">
    <property type="entry name" value="Helix hairpin bin"/>
    <property type="match status" value="1"/>
</dbReference>
<feature type="domain" description="Multidrug resistance protein MdtA-like barrel-sandwich hybrid" evidence="3">
    <location>
        <begin position="66"/>
        <end position="237"/>
    </location>
</feature>
<evidence type="ECO:0000313" key="5">
    <source>
        <dbReference type="Proteomes" id="UP000318538"/>
    </source>
</evidence>
<protein>
    <submittedName>
        <fullName evidence="4">Inner membrane protein YiaV</fullName>
    </submittedName>
</protein>
<dbReference type="PANTHER" id="PTHR30386">
    <property type="entry name" value="MEMBRANE FUSION SUBUNIT OF EMRAB-TOLC MULTIDRUG EFFLUX PUMP"/>
    <property type="match status" value="1"/>
</dbReference>
<dbReference type="SUPFAM" id="SSF111369">
    <property type="entry name" value="HlyD-like secretion proteins"/>
    <property type="match status" value="3"/>
</dbReference>
<proteinExistence type="predicted"/>
<dbReference type="InterPro" id="IPR058625">
    <property type="entry name" value="MdtA-like_BSH"/>
</dbReference>
<evidence type="ECO:0000256" key="1">
    <source>
        <dbReference type="SAM" id="Coils"/>
    </source>
</evidence>
<evidence type="ECO:0000256" key="2">
    <source>
        <dbReference type="SAM" id="Phobius"/>
    </source>
</evidence>
<keyword evidence="2" id="KW-0472">Membrane</keyword>
<sequence>MDLLIILTYAAIVFAIFKVFKVPVNGYTIVTAALGGCAILATLLLLMNFNHPYTKVGRFYFHTTPIVPQVKGKVIEVAVTDSQHVKAGDVLFKIDPVPYQAAVKQKQSLVANAKQRASELDVDLVSYQQAYQAAKAERDAAKDTYDRNKELVTSSAVSRSEFEQSKQSFFSADARANQAKAQMDRAEIASLSKIDGVNTDVLDAEAQLQIAQFNLDETTVRAPTDGTVLQVMLRPGMMAVPMPLAPAMIFRHDEDHVFVASFLQNNAQRIELGAEVEVILPAVPGRFFKGTVQTLSAAVAQGQLQPTGNLVDADQIQGEGRYNVGIAFDEGELDGFPIVPGSTGQVAVYSEHMHHLSVMRRVLMRMKSWTNYVFSDGH</sequence>
<dbReference type="Gene3D" id="2.40.50.100">
    <property type="match status" value="1"/>
</dbReference>
<keyword evidence="2" id="KW-1133">Transmembrane helix</keyword>
<dbReference type="Pfam" id="PF25917">
    <property type="entry name" value="BSH_RND"/>
    <property type="match status" value="1"/>
</dbReference>
<keyword evidence="1" id="KW-0175">Coiled coil</keyword>
<evidence type="ECO:0000313" key="4">
    <source>
        <dbReference type="EMBL" id="QDT05977.1"/>
    </source>
</evidence>
<dbReference type="Gene3D" id="2.40.30.170">
    <property type="match status" value="1"/>
</dbReference>
<feature type="transmembrane region" description="Helical" evidence="2">
    <location>
        <begin position="25"/>
        <end position="49"/>
    </location>
</feature>